<protein>
    <recommendedName>
        <fullName evidence="3">Secreted protein</fullName>
    </recommendedName>
</protein>
<accession>A0A4Q9MFU6</accession>
<name>A0A4Q9MFU6_9APHY</name>
<evidence type="ECO:0000313" key="2">
    <source>
        <dbReference type="EMBL" id="TBU26274.1"/>
    </source>
</evidence>
<sequence length="93" mass="10900">MIWCLDALLLFPHESFALARVPFRCSLTSFTHLNREARRKHDAIDRNQRRLSHPHNSLSSGTWLHTVICLLRRDAENAWNLLCPLTAYYVVEI</sequence>
<evidence type="ECO:0008006" key="3">
    <source>
        <dbReference type="Google" id="ProtNLM"/>
    </source>
</evidence>
<feature type="signal peptide" evidence="1">
    <location>
        <begin position="1"/>
        <end position="19"/>
    </location>
</feature>
<dbReference type="AlphaFoldDB" id="A0A4Q9MFU6"/>
<keyword evidence="1" id="KW-0732">Signal</keyword>
<reference evidence="2" key="1">
    <citation type="submission" date="2019-01" db="EMBL/GenBank/DDBJ databases">
        <title>Draft genome sequences of three monokaryotic isolates of the white-rot basidiomycete fungus Dichomitus squalens.</title>
        <authorList>
            <consortium name="DOE Joint Genome Institute"/>
            <person name="Lopez S.C."/>
            <person name="Andreopoulos B."/>
            <person name="Pangilinan J."/>
            <person name="Lipzen A."/>
            <person name="Riley R."/>
            <person name="Ahrendt S."/>
            <person name="Ng V."/>
            <person name="Barry K."/>
            <person name="Daum C."/>
            <person name="Grigoriev I.V."/>
            <person name="Hilden K.S."/>
            <person name="Makela M.R."/>
            <person name="de Vries R.P."/>
        </authorList>
    </citation>
    <scope>NUCLEOTIDE SEQUENCE [LARGE SCALE GENOMIC DNA]</scope>
    <source>
        <strain evidence="2">OM18370.1</strain>
    </source>
</reference>
<evidence type="ECO:0000256" key="1">
    <source>
        <dbReference type="SAM" id="SignalP"/>
    </source>
</evidence>
<dbReference type="Proteomes" id="UP000292957">
    <property type="component" value="Unassembled WGS sequence"/>
</dbReference>
<dbReference type="EMBL" id="ML143448">
    <property type="protein sequence ID" value="TBU26274.1"/>
    <property type="molecule type" value="Genomic_DNA"/>
</dbReference>
<feature type="chain" id="PRO_5020381902" description="Secreted protein" evidence="1">
    <location>
        <begin position="20"/>
        <end position="93"/>
    </location>
</feature>
<gene>
    <name evidence="2" type="ORF">BD311DRAFT_762893</name>
</gene>
<proteinExistence type="predicted"/>
<organism evidence="2">
    <name type="scientific">Dichomitus squalens</name>
    <dbReference type="NCBI Taxonomy" id="114155"/>
    <lineage>
        <taxon>Eukaryota</taxon>
        <taxon>Fungi</taxon>
        <taxon>Dikarya</taxon>
        <taxon>Basidiomycota</taxon>
        <taxon>Agaricomycotina</taxon>
        <taxon>Agaricomycetes</taxon>
        <taxon>Polyporales</taxon>
        <taxon>Polyporaceae</taxon>
        <taxon>Dichomitus</taxon>
    </lineage>
</organism>